<dbReference type="AlphaFoldDB" id="A0A7C1X2I6"/>
<dbReference type="Gene3D" id="3.40.50.1820">
    <property type="entry name" value="alpha/beta hydrolase"/>
    <property type="match status" value="1"/>
</dbReference>
<keyword evidence="1 3" id="KW-0378">Hydrolase</keyword>
<accession>A0A7C1X2I6</accession>
<dbReference type="InterPro" id="IPR029058">
    <property type="entry name" value="AB_hydrolase_fold"/>
</dbReference>
<protein>
    <submittedName>
        <fullName evidence="3">Alpha/beta fold hydrolase</fullName>
    </submittedName>
</protein>
<dbReference type="InterPro" id="IPR050266">
    <property type="entry name" value="AB_hydrolase_sf"/>
</dbReference>
<dbReference type="GO" id="GO:0016020">
    <property type="term" value="C:membrane"/>
    <property type="evidence" value="ECO:0007669"/>
    <property type="project" value="TreeGrafter"/>
</dbReference>
<reference evidence="3" key="1">
    <citation type="journal article" date="2020" name="mSystems">
        <title>Genome- and Community-Level Interaction Insights into Carbon Utilization and Element Cycling Functions of Hydrothermarchaeota in Hydrothermal Sediment.</title>
        <authorList>
            <person name="Zhou Z."/>
            <person name="Liu Y."/>
            <person name="Xu W."/>
            <person name="Pan J."/>
            <person name="Luo Z.H."/>
            <person name="Li M."/>
        </authorList>
    </citation>
    <scope>NUCLEOTIDE SEQUENCE [LARGE SCALE GENOMIC DNA]</scope>
    <source>
        <strain evidence="3">SpSt-222</strain>
    </source>
</reference>
<evidence type="ECO:0000259" key="2">
    <source>
        <dbReference type="Pfam" id="PF00561"/>
    </source>
</evidence>
<feature type="domain" description="AB hydrolase-1" evidence="2">
    <location>
        <begin position="95"/>
        <end position="303"/>
    </location>
</feature>
<proteinExistence type="predicted"/>
<dbReference type="InterPro" id="IPR000073">
    <property type="entry name" value="AB_hydrolase_1"/>
</dbReference>
<dbReference type="PANTHER" id="PTHR43798:SF31">
    <property type="entry name" value="AB HYDROLASE SUPERFAMILY PROTEIN YCLE"/>
    <property type="match status" value="1"/>
</dbReference>
<sequence>MIDRDEDVSSAIETTDLLIRFVAAPIDPPENRPECADVPHALPSPRTMSQSIVAARRHGPSLSGRPTQERSERAMPYCELSQVTIYFNRAGSGVPVVLLHQYFGTSENWLAIFDMLRRHFDVIAPDLRAHGRSSDPGGRLTLEGFAADVAELLHRLDIREAHLVGASLGAMVAARLALSGAVNARSLVFIGPPNFAAPSTAEYTRSVIEELFPAHEDEYAHAHRALGQDHARKRLLANFIQDGIERPREMREWAQGIELLDRPILLMAGDNDPVAPADWLVAFTAQLPRGEVCILPRGGHFPHRTLPHLAGQVILDFLLRVERARLTD</sequence>
<comment type="caution">
    <text evidence="3">The sequence shown here is derived from an EMBL/GenBank/DDBJ whole genome shotgun (WGS) entry which is preliminary data.</text>
</comment>
<evidence type="ECO:0000256" key="1">
    <source>
        <dbReference type="ARBA" id="ARBA00022801"/>
    </source>
</evidence>
<evidence type="ECO:0000313" key="3">
    <source>
        <dbReference type="EMBL" id="HEF64535.1"/>
    </source>
</evidence>
<dbReference type="EMBL" id="DSJL01000007">
    <property type="protein sequence ID" value="HEF64535.1"/>
    <property type="molecule type" value="Genomic_DNA"/>
</dbReference>
<dbReference type="SUPFAM" id="SSF53474">
    <property type="entry name" value="alpha/beta-Hydrolases"/>
    <property type="match status" value="1"/>
</dbReference>
<gene>
    <name evidence="3" type="ORF">ENP47_02855</name>
</gene>
<dbReference type="PANTHER" id="PTHR43798">
    <property type="entry name" value="MONOACYLGLYCEROL LIPASE"/>
    <property type="match status" value="1"/>
</dbReference>
<dbReference type="GO" id="GO:0016787">
    <property type="term" value="F:hydrolase activity"/>
    <property type="evidence" value="ECO:0007669"/>
    <property type="project" value="UniProtKB-KW"/>
</dbReference>
<name>A0A7C1X2I6_THERO</name>
<dbReference type="Pfam" id="PF00561">
    <property type="entry name" value="Abhydrolase_1"/>
    <property type="match status" value="1"/>
</dbReference>
<organism evidence="3">
    <name type="scientific">Thermomicrobium roseum</name>
    <dbReference type="NCBI Taxonomy" id="500"/>
    <lineage>
        <taxon>Bacteria</taxon>
        <taxon>Pseudomonadati</taxon>
        <taxon>Thermomicrobiota</taxon>
        <taxon>Thermomicrobia</taxon>
        <taxon>Thermomicrobiales</taxon>
        <taxon>Thermomicrobiaceae</taxon>
        <taxon>Thermomicrobium</taxon>
    </lineage>
</organism>